<evidence type="ECO:0000256" key="3">
    <source>
        <dbReference type="ARBA" id="ARBA00023242"/>
    </source>
</evidence>
<feature type="compositionally biased region" description="Basic and acidic residues" evidence="4">
    <location>
        <begin position="300"/>
        <end position="337"/>
    </location>
</feature>
<feature type="non-terminal residue" evidence="6">
    <location>
        <position position="440"/>
    </location>
</feature>
<feature type="domain" description="G-patch" evidence="5">
    <location>
        <begin position="162"/>
        <end position="208"/>
    </location>
</feature>
<feature type="compositionally biased region" description="Basic residues" evidence="4">
    <location>
        <begin position="338"/>
        <end position="351"/>
    </location>
</feature>
<comment type="subcellular location">
    <subcellularLocation>
        <location evidence="1">Nucleus</location>
    </subcellularLocation>
</comment>
<dbReference type="Pfam" id="PF25088">
    <property type="entry name" value="GPKOW_C"/>
    <property type="match status" value="1"/>
</dbReference>
<dbReference type="InterPro" id="IPR000467">
    <property type="entry name" value="G_patch_dom"/>
</dbReference>
<dbReference type="SUPFAM" id="SSF50104">
    <property type="entry name" value="Translation proteins SH3-like domain"/>
    <property type="match status" value="1"/>
</dbReference>
<evidence type="ECO:0000313" key="6">
    <source>
        <dbReference type="EMBL" id="KFM70252.1"/>
    </source>
</evidence>
<dbReference type="AlphaFoldDB" id="A0A087TYR3"/>
<comment type="similarity">
    <text evidence="2">Belongs to the MOS2 family.</text>
</comment>
<keyword evidence="7" id="KW-1185">Reference proteome</keyword>
<dbReference type="Pfam" id="PF00467">
    <property type="entry name" value="KOW"/>
    <property type="match status" value="1"/>
</dbReference>
<dbReference type="InterPro" id="IPR026822">
    <property type="entry name" value="Spp2/MOS2_G-patch"/>
</dbReference>
<evidence type="ECO:0000256" key="2">
    <source>
        <dbReference type="ARBA" id="ARBA00010966"/>
    </source>
</evidence>
<dbReference type="InterPro" id="IPR005824">
    <property type="entry name" value="KOW"/>
</dbReference>
<protein>
    <submittedName>
        <fullName evidence="6">G patch domain and KOW motifs-containing protein</fullName>
    </submittedName>
</protein>
<sequence>MDKEFQAVKIDSVTGDRQNVSFKFTKTSSKTLSGNRLEDDVKEKDYVLSIAESEIKSALPKEKVKELVIPMIRKNNWRTSNTNAQDTGDEDSKIKDLAIQELLKETSEQNEKWEKREFKNYTVTIPLIMQNKIPDGFETDEKLDVSLRPEEPKLEDYEKVPVEQYGLAMLRGMGWKEGDPIGANSSKIVEPVQVQLRPKGLGLGADASALKKNQKKESDEKLDLVKGSYVLITQGSHKGSYGEVLGLDEENARAIVKFINDGKIQTFPEFFVNVVSKKEYDKESRVINRISYENYKDKECKVKQEQHTESKDSDRKHSSQKHDKRKSESDLPKEKNADKRHKSSKKRHHSRERGVENYISGSEHKSTKSWVRPQLRVRLIDDKYKKGKYFNMKLVVVDVLSPRRCICKTDDGKCLDDISPSMLETVIPRNESDYVMIVRG</sequence>
<proteinExistence type="inferred from homology"/>
<name>A0A087TYR3_STEMI</name>
<dbReference type="GO" id="GO:0000398">
    <property type="term" value="P:mRNA splicing, via spliceosome"/>
    <property type="evidence" value="ECO:0007669"/>
    <property type="project" value="InterPro"/>
</dbReference>
<dbReference type="SMART" id="SM00443">
    <property type="entry name" value="G_patch"/>
    <property type="match status" value="1"/>
</dbReference>
<keyword evidence="3" id="KW-0539">Nucleus</keyword>
<reference evidence="6 7" key="1">
    <citation type="submission" date="2013-11" db="EMBL/GenBank/DDBJ databases">
        <title>Genome sequencing of Stegodyphus mimosarum.</title>
        <authorList>
            <person name="Bechsgaard J."/>
        </authorList>
    </citation>
    <scope>NUCLEOTIDE SEQUENCE [LARGE SCALE GENOMIC DNA]</scope>
</reference>
<dbReference type="InterPro" id="IPR008991">
    <property type="entry name" value="Translation_prot_SH3-like_sf"/>
</dbReference>
<dbReference type="Pfam" id="PF12656">
    <property type="entry name" value="G-patch_2"/>
    <property type="match status" value="1"/>
</dbReference>
<evidence type="ECO:0000259" key="5">
    <source>
        <dbReference type="PROSITE" id="PS50174"/>
    </source>
</evidence>
<dbReference type="PROSITE" id="PS50174">
    <property type="entry name" value="G_PATCH"/>
    <property type="match status" value="1"/>
</dbReference>
<dbReference type="OMA" id="AHKDKEK"/>
<dbReference type="EMBL" id="KK117357">
    <property type="protein sequence ID" value="KFM70252.1"/>
    <property type="molecule type" value="Genomic_DNA"/>
</dbReference>
<dbReference type="STRING" id="407821.A0A087TYR3"/>
<dbReference type="OrthoDB" id="5577072at2759"/>
<dbReference type="SMART" id="SM00739">
    <property type="entry name" value="KOW"/>
    <property type="match status" value="1"/>
</dbReference>
<accession>A0A087TYR3</accession>
<evidence type="ECO:0000313" key="7">
    <source>
        <dbReference type="Proteomes" id="UP000054359"/>
    </source>
</evidence>
<dbReference type="PANTHER" id="PTHR15818">
    <property type="entry name" value="G PATCH AND KOW-CONTAINING"/>
    <property type="match status" value="1"/>
</dbReference>
<dbReference type="Proteomes" id="UP000054359">
    <property type="component" value="Unassembled WGS sequence"/>
</dbReference>
<organism evidence="6 7">
    <name type="scientific">Stegodyphus mimosarum</name>
    <name type="common">African social velvet spider</name>
    <dbReference type="NCBI Taxonomy" id="407821"/>
    <lineage>
        <taxon>Eukaryota</taxon>
        <taxon>Metazoa</taxon>
        <taxon>Ecdysozoa</taxon>
        <taxon>Arthropoda</taxon>
        <taxon>Chelicerata</taxon>
        <taxon>Arachnida</taxon>
        <taxon>Araneae</taxon>
        <taxon>Araneomorphae</taxon>
        <taxon>Entelegynae</taxon>
        <taxon>Eresoidea</taxon>
        <taxon>Eresidae</taxon>
        <taxon>Stegodyphus</taxon>
    </lineage>
</organism>
<feature type="region of interest" description="Disordered" evidence="4">
    <location>
        <begin position="300"/>
        <end position="367"/>
    </location>
</feature>
<dbReference type="PANTHER" id="PTHR15818:SF2">
    <property type="entry name" value="G-PATCH DOMAIN AND KOW MOTIFS-CONTAINING PROTEIN"/>
    <property type="match status" value="1"/>
</dbReference>
<gene>
    <name evidence="6" type="ORF">X975_24798</name>
</gene>
<evidence type="ECO:0000256" key="4">
    <source>
        <dbReference type="SAM" id="MobiDB-lite"/>
    </source>
</evidence>
<dbReference type="InterPro" id="IPR045166">
    <property type="entry name" value="Spp2-like"/>
</dbReference>
<dbReference type="GO" id="GO:0003676">
    <property type="term" value="F:nucleic acid binding"/>
    <property type="evidence" value="ECO:0007669"/>
    <property type="project" value="InterPro"/>
</dbReference>
<dbReference type="GO" id="GO:0005681">
    <property type="term" value="C:spliceosomal complex"/>
    <property type="evidence" value="ECO:0007669"/>
    <property type="project" value="TreeGrafter"/>
</dbReference>
<evidence type="ECO:0000256" key="1">
    <source>
        <dbReference type="ARBA" id="ARBA00004123"/>
    </source>
</evidence>